<sequence length="122" mass="14457">MNAFSTIFLLTFFGLLNIVNAYYLPNSYQRYMDENRAILRNLNTVAEQEPNEQQFHKDENEEIKLPSYVPHPDINKASAVDNLVPRRDQRQFFFAPQYKRMRPCFYSPIQCLMKRSEATLDA</sequence>
<dbReference type="WBParaSite" id="PSU_v2.g16165.t1">
    <property type="protein sequence ID" value="PSU_v2.g16165.t1"/>
    <property type="gene ID" value="PSU_v2.g16165"/>
</dbReference>
<dbReference type="AlphaFoldDB" id="A0A914YA51"/>
<protein>
    <submittedName>
        <fullName evidence="3">Uncharacterized protein</fullName>
    </submittedName>
</protein>
<organism evidence="2 3">
    <name type="scientific">Panagrolaimus superbus</name>
    <dbReference type="NCBI Taxonomy" id="310955"/>
    <lineage>
        <taxon>Eukaryota</taxon>
        <taxon>Metazoa</taxon>
        <taxon>Ecdysozoa</taxon>
        <taxon>Nematoda</taxon>
        <taxon>Chromadorea</taxon>
        <taxon>Rhabditida</taxon>
        <taxon>Tylenchina</taxon>
        <taxon>Panagrolaimomorpha</taxon>
        <taxon>Panagrolaimoidea</taxon>
        <taxon>Panagrolaimidae</taxon>
        <taxon>Panagrolaimus</taxon>
    </lineage>
</organism>
<name>A0A914YA51_9BILA</name>
<feature type="chain" id="PRO_5036688364" evidence="1">
    <location>
        <begin position="22"/>
        <end position="122"/>
    </location>
</feature>
<evidence type="ECO:0000313" key="3">
    <source>
        <dbReference type="WBParaSite" id="PSU_v2.g16165.t1"/>
    </source>
</evidence>
<accession>A0A914YA51</accession>
<reference evidence="3" key="1">
    <citation type="submission" date="2022-11" db="UniProtKB">
        <authorList>
            <consortium name="WormBaseParasite"/>
        </authorList>
    </citation>
    <scope>IDENTIFICATION</scope>
</reference>
<evidence type="ECO:0000256" key="1">
    <source>
        <dbReference type="SAM" id="SignalP"/>
    </source>
</evidence>
<keyword evidence="1" id="KW-0732">Signal</keyword>
<evidence type="ECO:0000313" key="2">
    <source>
        <dbReference type="Proteomes" id="UP000887577"/>
    </source>
</evidence>
<feature type="signal peptide" evidence="1">
    <location>
        <begin position="1"/>
        <end position="21"/>
    </location>
</feature>
<proteinExistence type="predicted"/>
<keyword evidence="2" id="KW-1185">Reference proteome</keyword>
<dbReference type="Proteomes" id="UP000887577">
    <property type="component" value="Unplaced"/>
</dbReference>